<evidence type="ECO:0000256" key="2">
    <source>
        <dbReference type="ARBA" id="ARBA00034781"/>
    </source>
</evidence>
<gene>
    <name evidence="4" type="primary">138R</name>
</gene>
<comment type="similarity">
    <text evidence="2">Belongs to the orthopoxvirus OPG181 family.</text>
</comment>
<dbReference type="Pfam" id="PF04948">
    <property type="entry name" value="Pox_A51"/>
    <property type="match status" value="1"/>
</dbReference>
<organism evidence="4 5">
    <name type="scientific">Tanapox virus</name>
    <dbReference type="NCBI Taxonomy" id="99000"/>
    <lineage>
        <taxon>Viruses</taxon>
        <taxon>Varidnaviria</taxon>
        <taxon>Bamfordvirae</taxon>
        <taxon>Nucleocytoviricota</taxon>
        <taxon>Pokkesviricetes</taxon>
        <taxon>Chitovirales</taxon>
        <taxon>Poxviridae</taxon>
        <taxon>Chordopoxvirinae</taxon>
        <taxon>Yatapoxvirus</taxon>
        <taxon>Yatapoxvirus tanapox</taxon>
    </lineage>
</organism>
<sequence>MSTIVGSVTSLKDLETLELVGKNFNIDSLSESLNVCKKLDNVVTSTKTKQKISLFDCPGIDKTISELYNTSFGKSISRISRFCKIVKVDNKKDFSYVPETEFVITAVLNINNNICTDHKCDIVVTSDNDLKYIELANNDFVIVNSNISSFFVKGKNTLILILIFDELNYPAIPLITSTSSNDVLISRHSRLYDELPGKNWFKFYVELKHEYSSSITLIIDGTIVYASSDYATHCFISKEIQNTVKDIDDDCGCCYSNSHVYTLSKSDLLEKSVCEPIRGGLALLNLEVGKFSASFIGKYPNFKYIKIALSTLYYMINKKEKISGKMINGYYFYGISHR</sequence>
<evidence type="ECO:0000313" key="4">
    <source>
        <dbReference type="EMBL" id="ABQ43614.1"/>
    </source>
</evidence>
<keyword evidence="1" id="KW-0244">Early protein</keyword>
<reference evidence="4 5" key="1">
    <citation type="journal article" date="2007" name="Virus Res.">
        <title>Comparative genetic analysis of genomic DNA sequences of two human isolates of Tanapox virus.</title>
        <authorList>
            <person name="Nazarian S.H."/>
            <person name="Barrett J.W."/>
            <person name="Frace A.M."/>
            <person name="Olsen-Rasmussen M."/>
            <person name="Khristova M."/>
            <person name="Shaban M."/>
            <person name="Neering S."/>
            <person name="Li Y."/>
            <person name="Damon I.K."/>
            <person name="Esposito J.J."/>
            <person name="Essani K."/>
            <person name="McFadden G."/>
        </authorList>
    </citation>
    <scope>NUCLEOTIDE SEQUENCE [LARGE SCALE GENOMIC DNA]</scope>
    <source>
        <strain evidence="4">TPV-Kenya</strain>
    </source>
</reference>
<dbReference type="EMBL" id="EF420156">
    <property type="protein sequence ID" value="ABQ43614.1"/>
    <property type="molecule type" value="Genomic_DNA"/>
</dbReference>
<proteinExistence type="inferred from homology"/>
<evidence type="ECO:0000256" key="1">
    <source>
        <dbReference type="ARBA" id="ARBA00022518"/>
    </source>
</evidence>
<dbReference type="InterPro" id="IPR007032">
    <property type="entry name" value="Poxvirus_A51"/>
</dbReference>
<evidence type="ECO:0000256" key="3">
    <source>
        <dbReference type="ARBA" id="ARBA00034877"/>
    </source>
</evidence>
<name>A7XCS6_9POXV</name>
<evidence type="ECO:0000313" key="5">
    <source>
        <dbReference type="Proteomes" id="UP000130031"/>
    </source>
</evidence>
<protein>
    <recommendedName>
        <fullName evidence="3">Protein OPG181</fullName>
    </recommendedName>
</protein>
<accession>A7XCS6</accession>
<dbReference type="Proteomes" id="UP000130031">
    <property type="component" value="Segment"/>
</dbReference>